<dbReference type="InterPro" id="IPR003661">
    <property type="entry name" value="HisK_dim/P_dom"/>
</dbReference>
<organism evidence="11 12">
    <name type="scientific">Pararhodospirillum oryzae</name>
    <dbReference type="NCBI Taxonomy" id="478448"/>
    <lineage>
        <taxon>Bacteria</taxon>
        <taxon>Pseudomonadati</taxon>
        <taxon>Pseudomonadota</taxon>
        <taxon>Alphaproteobacteria</taxon>
        <taxon>Rhodospirillales</taxon>
        <taxon>Rhodospirillaceae</taxon>
        <taxon>Pararhodospirillum</taxon>
    </lineage>
</organism>
<evidence type="ECO:0000259" key="10">
    <source>
        <dbReference type="PROSITE" id="PS50885"/>
    </source>
</evidence>
<dbReference type="InterPro" id="IPR036890">
    <property type="entry name" value="HATPase_C_sf"/>
</dbReference>
<feature type="domain" description="HAMP" evidence="10">
    <location>
        <begin position="292"/>
        <end position="344"/>
    </location>
</feature>
<comment type="subcellular location">
    <subcellularLocation>
        <location evidence="2">Membrane</location>
    </subcellularLocation>
</comment>
<keyword evidence="8" id="KW-1133">Transmembrane helix</keyword>
<sequence length="828" mass="89736">MISIRLHLLVLVSVLAIVGSEAVVWLLKERELGAVTQVLHLAEVEQAFLRASQERHLLRHTLNQEDAPAQMMLAVSLDPLADLRPALPPALRPSLDRVRESTALLELTVSQFLEKFKIFTHQSRSLAALGQSVIRQARERCAPLPEVQAEGVVNGLLAWTVGLDSLVVTDLSTAGDPARFSANAALALEGLGQAARRAEALCAPSSRDPSFAALTEESRTLASALVDSWKGMDALDLTVIGLERRVTHALRELRETLERSRQDQSLRLRVLALAIPFCFLLGLGLVAWGVVRSITRPLNVLMSYATRLGQRELDLPRPMLDTYEFRRLGETLDQMRRNLRAGRDTLETRVRERTHRLEQEIETRRQVEVQLQTVAARADAANHAKNAFLATISHEIRTPLNAILGMTHLVLESSLSARQRDQVHTIHDAGQALLALIDDILDYSRLEAGVLSFEDVAFDLDTVMTAASALIAARAREKNLPVTITVAPGTPSTVRGDPKRLRQVLVNLMDNAVKFTQQGEITLGVDVLFRNDTHATLRFCVRDTGIGMDTDQCEGLFQPFTQLDASTTRRYGGTGLGLALVNRLVSMMGGTIHIDSAPDQGTDVYFSARFGLEADVMPPVGTPDPTSPPAPGANDAPVYYLPAAGTVQRTLLERLAHGQGAAATRVAVLLEQGDTKAAEALVHTIKGTAALLGAMPLASAATPLLQALRADDATGARRTLPAFAAALAALERLCRAPGPAEAPFPADATLPEGADPALIIAHLNEAVAAFDPCAYDLLIENRAILGSVLPPEDLDRLFSLIGDFAFDEARPILESLKRRLFPPESPPA</sequence>
<evidence type="ECO:0000256" key="7">
    <source>
        <dbReference type="ARBA" id="ARBA00023012"/>
    </source>
</evidence>
<feature type="domain" description="Histidine kinase" evidence="9">
    <location>
        <begin position="391"/>
        <end position="612"/>
    </location>
</feature>
<evidence type="ECO:0000256" key="4">
    <source>
        <dbReference type="ARBA" id="ARBA00022553"/>
    </source>
</evidence>
<dbReference type="Gene3D" id="1.10.287.130">
    <property type="match status" value="1"/>
</dbReference>
<keyword evidence="12" id="KW-1185">Reference proteome</keyword>
<dbReference type="GO" id="GO:0000155">
    <property type="term" value="F:phosphorelay sensor kinase activity"/>
    <property type="evidence" value="ECO:0007669"/>
    <property type="project" value="InterPro"/>
</dbReference>
<dbReference type="InterPro" id="IPR003594">
    <property type="entry name" value="HATPase_dom"/>
</dbReference>
<dbReference type="Proteomes" id="UP000321567">
    <property type="component" value="Unassembled WGS sequence"/>
</dbReference>
<dbReference type="SUPFAM" id="SSF55874">
    <property type="entry name" value="ATPase domain of HSP90 chaperone/DNA topoisomerase II/histidine kinase"/>
    <property type="match status" value="1"/>
</dbReference>
<dbReference type="Gene3D" id="1.20.120.160">
    <property type="entry name" value="HPT domain"/>
    <property type="match status" value="1"/>
</dbReference>
<dbReference type="InterPro" id="IPR004358">
    <property type="entry name" value="Sig_transdc_His_kin-like_C"/>
</dbReference>
<dbReference type="InterPro" id="IPR036097">
    <property type="entry name" value="HisK_dim/P_sf"/>
</dbReference>
<dbReference type="SMART" id="SM00387">
    <property type="entry name" value="HATPase_c"/>
    <property type="match status" value="1"/>
</dbReference>
<dbReference type="InterPro" id="IPR005467">
    <property type="entry name" value="His_kinase_dom"/>
</dbReference>
<keyword evidence="8" id="KW-0812">Transmembrane</keyword>
<dbReference type="Pfam" id="PF00512">
    <property type="entry name" value="HisKA"/>
    <property type="match status" value="1"/>
</dbReference>
<keyword evidence="7" id="KW-0902">Two-component regulatory system</keyword>
<dbReference type="PROSITE" id="PS50109">
    <property type="entry name" value="HIS_KIN"/>
    <property type="match status" value="1"/>
</dbReference>
<comment type="catalytic activity">
    <reaction evidence="1">
        <text>ATP + protein L-histidine = ADP + protein N-phospho-L-histidine.</text>
        <dbReference type="EC" id="2.7.13.3"/>
    </reaction>
</comment>
<dbReference type="CDD" id="cd16922">
    <property type="entry name" value="HATPase_EvgS-ArcB-TorS-like"/>
    <property type="match status" value="1"/>
</dbReference>
<dbReference type="SUPFAM" id="SSF47384">
    <property type="entry name" value="Homodimeric domain of signal transducing histidine kinase"/>
    <property type="match status" value="1"/>
</dbReference>
<dbReference type="GO" id="GO:0005886">
    <property type="term" value="C:plasma membrane"/>
    <property type="evidence" value="ECO:0007669"/>
    <property type="project" value="UniProtKB-SubCell"/>
</dbReference>
<dbReference type="InterPro" id="IPR008207">
    <property type="entry name" value="Sig_transdc_His_kin_Hpt_dom"/>
</dbReference>
<dbReference type="OrthoDB" id="9813151at2"/>
<dbReference type="Gene3D" id="6.10.340.10">
    <property type="match status" value="1"/>
</dbReference>
<protein>
    <recommendedName>
        <fullName evidence="3">histidine kinase</fullName>
        <ecNumber evidence="3">2.7.13.3</ecNumber>
    </recommendedName>
</protein>
<keyword evidence="6" id="KW-0418">Kinase</keyword>
<dbReference type="Pfam" id="PF01627">
    <property type="entry name" value="Hpt"/>
    <property type="match status" value="1"/>
</dbReference>
<dbReference type="Pfam" id="PF02518">
    <property type="entry name" value="HATPase_c"/>
    <property type="match status" value="1"/>
</dbReference>
<comment type="caution">
    <text evidence="11">The sequence shown here is derived from an EMBL/GenBank/DDBJ whole genome shotgun (WGS) entry which is preliminary data.</text>
</comment>
<accession>A0A512HC28</accession>
<keyword evidence="8" id="KW-0472">Membrane</keyword>
<dbReference type="PROSITE" id="PS50885">
    <property type="entry name" value="HAMP"/>
    <property type="match status" value="1"/>
</dbReference>
<evidence type="ECO:0000256" key="3">
    <source>
        <dbReference type="ARBA" id="ARBA00012438"/>
    </source>
</evidence>
<evidence type="ECO:0000313" key="12">
    <source>
        <dbReference type="Proteomes" id="UP000321567"/>
    </source>
</evidence>
<dbReference type="EMBL" id="BJZO01000145">
    <property type="protein sequence ID" value="GEO83007.1"/>
    <property type="molecule type" value="Genomic_DNA"/>
</dbReference>
<dbReference type="SUPFAM" id="SSF47226">
    <property type="entry name" value="Histidine-containing phosphotransfer domain, HPT domain"/>
    <property type="match status" value="1"/>
</dbReference>
<dbReference type="InterPro" id="IPR036641">
    <property type="entry name" value="HPT_dom_sf"/>
</dbReference>
<dbReference type="PANTHER" id="PTHR45339:SF5">
    <property type="entry name" value="HISTIDINE KINASE"/>
    <property type="match status" value="1"/>
</dbReference>
<evidence type="ECO:0000313" key="11">
    <source>
        <dbReference type="EMBL" id="GEO83007.1"/>
    </source>
</evidence>
<dbReference type="Pfam" id="PF00672">
    <property type="entry name" value="HAMP"/>
    <property type="match status" value="1"/>
</dbReference>
<dbReference type="SMART" id="SM00388">
    <property type="entry name" value="HisKA"/>
    <property type="match status" value="1"/>
</dbReference>
<dbReference type="PANTHER" id="PTHR45339">
    <property type="entry name" value="HYBRID SIGNAL TRANSDUCTION HISTIDINE KINASE J"/>
    <property type="match status" value="1"/>
</dbReference>
<evidence type="ECO:0000256" key="8">
    <source>
        <dbReference type="SAM" id="Phobius"/>
    </source>
</evidence>
<gene>
    <name evidence="11" type="ORF">ROR02_31380</name>
</gene>
<keyword evidence="4" id="KW-0597">Phosphoprotein</keyword>
<proteinExistence type="predicted"/>
<dbReference type="FunFam" id="3.30.565.10:FF:000010">
    <property type="entry name" value="Sensor histidine kinase RcsC"/>
    <property type="match status" value="1"/>
</dbReference>
<dbReference type="SMART" id="SM00304">
    <property type="entry name" value="HAMP"/>
    <property type="match status" value="1"/>
</dbReference>
<dbReference type="InterPro" id="IPR003660">
    <property type="entry name" value="HAMP_dom"/>
</dbReference>
<feature type="transmembrane region" description="Helical" evidence="8">
    <location>
        <begin position="270"/>
        <end position="291"/>
    </location>
</feature>
<dbReference type="SUPFAM" id="SSF158472">
    <property type="entry name" value="HAMP domain-like"/>
    <property type="match status" value="1"/>
</dbReference>
<evidence type="ECO:0000256" key="6">
    <source>
        <dbReference type="ARBA" id="ARBA00022777"/>
    </source>
</evidence>
<dbReference type="EC" id="2.7.13.3" evidence="3"/>
<dbReference type="CDD" id="cd00082">
    <property type="entry name" value="HisKA"/>
    <property type="match status" value="1"/>
</dbReference>
<dbReference type="Gene3D" id="3.30.565.10">
    <property type="entry name" value="Histidine kinase-like ATPase, C-terminal domain"/>
    <property type="match status" value="1"/>
</dbReference>
<keyword evidence="5" id="KW-0808">Transferase</keyword>
<feature type="transmembrane region" description="Helical" evidence="8">
    <location>
        <begin position="6"/>
        <end position="27"/>
    </location>
</feature>
<evidence type="ECO:0000259" key="9">
    <source>
        <dbReference type="PROSITE" id="PS50109"/>
    </source>
</evidence>
<dbReference type="RefSeq" id="WP_147165041.1">
    <property type="nucleotide sequence ID" value="NZ_BJZO01000145.1"/>
</dbReference>
<reference evidence="11 12" key="1">
    <citation type="submission" date="2019-07" db="EMBL/GenBank/DDBJ databases">
        <title>Whole genome shotgun sequence of Rhodospirillum oryzae NBRC 107573.</title>
        <authorList>
            <person name="Hosoyama A."/>
            <person name="Uohara A."/>
            <person name="Ohji S."/>
            <person name="Ichikawa N."/>
        </authorList>
    </citation>
    <scope>NUCLEOTIDE SEQUENCE [LARGE SCALE GENOMIC DNA]</scope>
    <source>
        <strain evidence="11 12">NBRC 107573</strain>
    </source>
</reference>
<evidence type="ECO:0000256" key="5">
    <source>
        <dbReference type="ARBA" id="ARBA00022679"/>
    </source>
</evidence>
<evidence type="ECO:0000256" key="2">
    <source>
        <dbReference type="ARBA" id="ARBA00004370"/>
    </source>
</evidence>
<evidence type="ECO:0000256" key="1">
    <source>
        <dbReference type="ARBA" id="ARBA00000085"/>
    </source>
</evidence>
<name>A0A512HC28_9PROT</name>
<dbReference type="GO" id="GO:0005524">
    <property type="term" value="F:ATP binding"/>
    <property type="evidence" value="ECO:0007669"/>
    <property type="project" value="UniProtKB-KW"/>
</dbReference>
<dbReference type="PRINTS" id="PR00344">
    <property type="entry name" value="BCTRLSENSOR"/>
</dbReference>
<dbReference type="AlphaFoldDB" id="A0A512HC28"/>